<evidence type="ECO:0000256" key="1">
    <source>
        <dbReference type="SAM" id="SignalP"/>
    </source>
</evidence>
<dbReference type="EMBL" id="ML179053">
    <property type="protein sequence ID" value="THV04707.1"/>
    <property type="molecule type" value="Genomic_DNA"/>
</dbReference>
<sequence length="105" mass="11750">MRWISRIALLTAAVLPVLARGKDIVQTHIDLSSFLNNKAASVEGTIANFDGHNGSYPAEYLPTGILEDASITVGFFLYYSYFQYSNNFVFLSVQTAQFLRHVCPR</sequence>
<name>A0A4S8MP10_DENBC</name>
<reference evidence="2 3" key="1">
    <citation type="journal article" date="2019" name="Nat. Ecol. Evol.">
        <title>Megaphylogeny resolves global patterns of mushroom evolution.</title>
        <authorList>
            <person name="Varga T."/>
            <person name="Krizsan K."/>
            <person name="Foldi C."/>
            <person name="Dima B."/>
            <person name="Sanchez-Garcia M."/>
            <person name="Sanchez-Ramirez S."/>
            <person name="Szollosi G.J."/>
            <person name="Szarkandi J.G."/>
            <person name="Papp V."/>
            <person name="Albert L."/>
            <person name="Andreopoulos W."/>
            <person name="Angelini C."/>
            <person name="Antonin V."/>
            <person name="Barry K.W."/>
            <person name="Bougher N.L."/>
            <person name="Buchanan P."/>
            <person name="Buyck B."/>
            <person name="Bense V."/>
            <person name="Catcheside P."/>
            <person name="Chovatia M."/>
            <person name="Cooper J."/>
            <person name="Damon W."/>
            <person name="Desjardin D."/>
            <person name="Finy P."/>
            <person name="Geml J."/>
            <person name="Haridas S."/>
            <person name="Hughes K."/>
            <person name="Justo A."/>
            <person name="Karasinski D."/>
            <person name="Kautmanova I."/>
            <person name="Kiss B."/>
            <person name="Kocsube S."/>
            <person name="Kotiranta H."/>
            <person name="LaButti K.M."/>
            <person name="Lechner B.E."/>
            <person name="Liimatainen K."/>
            <person name="Lipzen A."/>
            <person name="Lukacs Z."/>
            <person name="Mihaltcheva S."/>
            <person name="Morgado L.N."/>
            <person name="Niskanen T."/>
            <person name="Noordeloos M.E."/>
            <person name="Ohm R.A."/>
            <person name="Ortiz-Santana B."/>
            <person name="Ovrebo C."/>
            <person name="Racz N."/>
            <person name="Riley R."/>
            <person name="Savchenko A."/>
            <person name="Shiryaev A."/>
            <person name="Soop K."/>
            <person name="Spirin V."/>
            <person name="Szebenyi C."/>
            <person name="Tomsovsky M."/>
            <person name="Tulloss R.E."/>
            <person name="Uehling J."/>
            <person name="Grigoriev I.V."/>
            <person name="Vagvolgyi C."/>
            <person name="Papp T."/>
            <person name="Martin F.M."/>
            <person name="Miettinen O."/>
            <person name="Hibbett D.S."/>
            <person name="Nagy L.G."/>
        </authorList>
    </citation>
    <scope>NUCLEOTIDE SEQUENCE [LARGE SCALE GENOMIC DNA]</scope>
    <source>
        <strain evidence="2 3">CBS 962.96</strain>
    </source>
</reference>
<evidence type="ECO:0000313" key="2">
    <source>
        <dbReference type="EMBL" id="THV04707.1"/>
    </source>
</evidence>
<feature type="chain" id="PRO_5021027840" evidence="1">
    <location>
        <begin position="20"/>
        <end position="105"/>
    </location>
</feature>
<proteinExistence type="predicted"/>
<gene>
    <name evidence="2" type="ORF">K435DRAFT_159225</name>
</gene>
<organism evidence="2 3">
    <name type="scientific">Dendrothele bispora (strain CBS 962.96)</name>
    <dbReference type="NCBI Taxonomy" id="1314807"/>
    <lineage>
        <taxon>Eukaryota</taxon>
        <taxon>Fungi</taxon>
        <taxon>Dikarya</taxon>
        <taxon>Basidiomycota</taxon>
        <taxon>Agaricomycotina</taxon>
        <taxon>Agaricomycetes</taxon>
        <taxon>Agaricomycetidae</taxon>
        <taxon>Agaricales</taxon>
        <taxon>Agaricales incertae sedis</taxon>
        <taxon>Dendrothele</taxon>
    </lineage>
</organism>
<evidence type="ECO:0000313" key="3">
    <source>
        <dbReference type="Proteomes" id="UP000297245"/>
    </source>
</evidence>
<accession>A0A4S8MP10</accession>
<keyword evidence="1" id="KW-0732">Signal</keyword>
<feature type="signal peptide" evidence="1">
    <location>
        <begin position="1"/>
        <end position="19"/>
    </location>
</feature>
<dbReference type="Proteomes" id="UP000297245">
    <property type="component" value="Unassembled WGS sequence"/>
</dbReference>
<keyword evidence="3" id="KW-1185">Reference proteome</keyword>
<protein>
    <submittedName>
        <fullName evidence="2">Uncharacterized protein</fullName>
    </submittedName>
</protein>
<dbReference type="AlphaFoldDB" id="A0A4S8MP10"/>
<dbReference type="OrthoDB" id="3031645at2759"/>